<evidence type="ECO:0000259" key="3">
    <source>
        <dbReference type="Pfam" id="PF18413"/>
    </source>
</evidence>
<dbReference type="Pfam" id="PF20220">
    <property type="entry name" value="ABC_toxin_N"/>
    <property type="match status" value="1"/>
</dbReference>
<keyword evidence="1" id="KW-0175">Coiled coil</keyword>
<dbReference type="RefSeq" id="WP_039765951.1">
    <property type="nucleotide sequence ID" value="NZ_JTGH01000004.1"/>
</dbReference>
<protein>
    <submittedName>
        <fullName evidence="5">Insecticidal toxin complex protein TcaB2</fullName>
    </submittedName>
</protein>
<gene>
    <name evidence="5" type="ORF">QS95_04630</name>
</gene>
<proteinExistence type="predicted"/>
<feature type="domain" description="Tc toxin complex TcA C-terminal TcB-binding" evidence="2">
    <location>
        <begin position="1020"/>
        <end position="1323"/>
    </location>
</feature>
<reference evidence="5 6" key="1">
    <citation type="submission" date="2014-11" db="EMBL/GenBank/DDBJ databases">
        <title>Draft genome sequence of Pseudomonas fluorescens strains SF4c SF39a.</title>
        <authorList>
            <person name="Underwood G.E."/>
            <person name="Ly L.K."/>
            <person name="Bitzer A.S."/>
            <person name="Godino A."/>
            <person name="Bucci V."/>
            <person name="Fischer S."/>
            <person name="Silby M.W."/>
        </authorList>
    </citation>
    <scope>NUCLEOTIDE SEQUENCE [LARGE SCALE GENOMIC DNA]</scope>
    <source>
        <strain evidence="5 6">SF4c</strain>
    </source>
</reference>
<comment type="caution">
    <text evidence="5">The sequence shown here is derived from an EMBL/GenBank/DDBJ whole genome shotgun (WGS) entry which is preliminary data.</text>
</comment>
<evidence type="ECO:0000259" key="4">
    <source>
        <dbReference type="Pfam" id="PF20220"/>
    </source>
</evidence>
<dbReference type="Pfam" id="PF18413">
    <property type="entry name" value="Neuraminidase"/>
    <property type="match status" value="1"/>
</dbReference>
<feature type="domain" description="Neuraminidase-like" evidence="3">
    <location>
        <begin position="166"/>
        <end position="284"/>
    </location>
</feature>
<evidence type="ECO:0000313" key="6">
    <source>
        <dbReference type="Proteomes" id="UP000031587"/>
    </source>
</evidence>
<dbReference type="InterPro" id="IPR041079">
    <property type="entry name" value="Neuraminidase-like"/>
</dbReference>
<evidence type="ECO:0000256" key="1">
    <source>
        <dbReference type="SAM" id="Coils"/>
    </source>
</evidence>
<name>A0AAE2DLJ3_PSEFL</name>
<feature type="coiled-coil region" evidence="1">
    <location>
        <begin position="879"/>
        <end position="906"/>
    </location>
</feature>
<accession>A0AAE2DLJ3</accession>
<sequence>MASIGNIGGLQEKRRQALLAYAIGQLRKDNVKKYPFVRTPEDILELLRLDPLDSHLVQSSRVAEAVSCVQQYIRAVYHKLEPGFEDVEFGKTDRLAWNYSGDYSTWAAVKMIQTYPENVVHPSVRIGKTSLFKTFENDLNQARLTTDSVQTAMQAYLEEFVKVCDLEMVSAYMDGESPEKADYYFISRTRSDPRQYYWRKAEVALGTKETALNPAAWSEQLPVEIPVDVRVLDMRPVVWNGRLCVVWATWRERVEQKDQPFLPDKLDVYVAFKRQNDQWSPPTKLLTREFAQRTSPVGARLIATVRFDYQDHKSKLGVLLTTGTGAIQESMVHDVFLRSVPHDNGAWLEHVASKRFTGIEMIQHPLMNQPGVVASDSSAGALTGFLGLHATAHRVGTDDVLVVQGYCWLTGLSGSDVSLTLTLVNGLPTDPAPLTGNYPRAGGWNTISQVFTRTKGSWTQPVVFTFDSSTHGIKRFEVRVKDLTDFVVPTLLKNTRDAAQFLSFNQAHLELKYTRLNALFGPELVSLASNTVDDVMDWHTQFLKEPGPSGAPFEETNGAFDSANGRHFWELFFHMPHLLATRLRDEERFQEALDWLKYLFDPQGPADTDVPPVENPRPQYWRCRPLDSDGNPGHEAWNPMDPDAISYGKPKHYRILVFCEYVRTLIAKGDWYYRQLTRDSLTAARLCYVHAQFLMGKAPSVRAVNRWQSIKLGALLSASESRPRLEAFEKTLAFSLGDFPLATDADARSGLIGSDIFIAPLNDQLLRLYALPGERLDNLRSNRSIDGTSLDIDLFSAPADPRQLMLDLAAGGSGAPRAMGGRLKVNAFRWRVLFDAAMRAAQMLSDFGAQVLNLMERADQAELQETQQQQLVELGDFAHKMQEQNLEQLRLQVTALEQSKAVAQERAAAYDRLYVEHISAVEYEVMDKIQLSKTLSLIASSIKPVGAAIAALPNVFGLANGGHRVDKITDAVVFGLNVAASVKQMEADKQATTEAYRRRRNDWALQRNQALAEVRALDAQISAQRQSVLAAQTNLEQTLRANAHALTLFNFLKKRATRAELFRWMLGQLKALHYPAHDAVVSLCRSAQASMSAETGDYDSLRPLPQVWLDAHHGLTSGEHLRMWLLRLEHDYMQRYQRRLELRKTVSLRQLFNDTIDPQFGLYSWPEALEKLKKGSLDFCLTQLLFDRDHPGHYCRQISSVAVHLPVVKGAYQDVHATLVQISSKIATKATAQSVAHLHDPAGSVAPSDVLINLLAGQSIVVSTGLADNGLTSQKPDEGLLNPFENTGAVSCWQLKFPWPLKEPQVAILDSLTDIILEICFTARAGEPTFVRQVEDMVTLAESPDKNNKREGAGRHA</sequence>
<dbReference type="InterPro" id="IPR046839">
    <property type="entry name" value="ABC_toxin_N"/>
</dbReference>
<dbReference type="EMBL" id="JTGH01000004">
    <property type="protein sequence ID" value="KIF63165.1"/>
    <property type="molecule type" value="Genomic_DNA"/>
</dbReference>
<feature type="domain" description="ABC toxin N-terminal" evidence="4">
    <location>
        <begin position="10"/>
        <end position="136"/>
    </location>
</feature>
<organism evidence="5 6">
    <name type="scientific">Pseudomonas fluorescens</name>
    <dbReference type="NCBI Taxonomy" id="294"/>
    <lineage>
        <taxon>Bacteria</taxon>
        <taxon>Pseudomonadati</taxon>
        <taxon>Pseudomonadota</taxon>
        <taxon>Gammaproteobacteria</taxon>
        <taxon>Pseudomonadales</taxon>
        <taxon>Pseudomonadaceae</taxon>
        <taxon>Pseudomonas</taxon>
    </lineage>
</organism>
<dbReference type="Pfam" id="PF18276">
    <property type="entry name" value="TcA_TcB_BD"/>
    <property type="match status" value="1"/>
</dbReference>
<dbReference type="InterPro" id="IPR040840">
    <property type="entry name" value="TcA_TcB_BD"/>
</dbReference>
<evidence type="ECO:0000259" key="2">
    <source>
        <dbReference type="Pfam" id="PF18276"/>
    </source>
</evidence>
<evidence type="ECO:0000313" key="5">
    <source>
        <dbReference type="EMBL" id="KIF63165.1"/>
    </source>
</evidence>
<dbReference type="Proteomes" id="UP000031587">
    <property type="component" value="Unassembled WGS sequence"/>
</dbReference>